<dbReference type="InterPro" id="IPR036388">
    <property type="entry name" value="WH-like_DNA-bd_sf"/>
</dbReference>
<feature type="domain" description="HTH deoR-type" evidence="5">
    <location>
        <begin position="54"/>
        <end position="109"/>
    </location>
</feature>
<dbReference type="SMART" id="SM00420">
    <property type="entry name" value="HTH_DEOR"/>
    <property type="match status" value="1"/>
</dbReference>
<dbReference type="InterPro" id="IPR018356">
    <property type="entry name" value="Tscrpt_reg_HTH_DeoR_CS"/>
</dbReference>
<evidence type="ECO:0000256" key="1">
    <source>
        <dbReference type="ARBA" id="ARBA00022491"/>
    </source>
</evidence>
<dbReference type="GO" id="GO:0003700">
    <property type="term" value="F:DNA-binding transcription factor activity"/>
    <property type="evidence" value="ECO:0007669"/>
    <property type="project" value="InterPro"/>
</dbReference>
<comment type="caution">
    <text evidence="6">The sequence shown here is derived from an EMBL/GenBank/DDBJ whole genome shotgun (WGS) entry which is preliminary data.</text>
</comment>
<reference evidence="6 7" key="2">
    <citation type="journal article" date="2014" name="PLoS ONE">
        <title>Evolution of mitochondria reconstructed from the energy metabolism of living bacteria.</title>
        <authorList>
            <person name="Degli Esposti M."/>
            <person name="Chouaia B."/>
            <person name="Comandatore F."/>
            <person name="Crotti E."/>
            <person name="Sassera D."/>
            <person name="Lievens P.M."/>
            <person name="Daffonchio D."/>
            <person name="Bandi C."/>
        </authorList>
    </citation>
    <scope>NUCLEOTIDE SEQUENCE [LARGE SCALE GENOMIC DNA]</scope>
    <source>
        <strain evidence="6 7">SF2.1</strain>
    </source>
</reference>
<accession>A0A060QHP9</accession>
<dbReference type="PANTHER" id="PTHR30363:SF4">
    <property type="entry name" value="GLYCEROL-3-PHOSPHATE REGULON REPRESSOR"/>
    <property type="match status" value="1"/>
</dbReference>
<dbReference type="InterPro" id="IPR036390">
    <property type="entry name" value="WH_DNA-bd_sf"/>
</dbReference>
<reference evidence="6 7" key="1">
    <citation type="journal article" date="2014" name="Genome Biol. Evol.">
        <title>Acetic acid bacteria genomes reveal functional traits for adaptation to life in insect guts.</title>
        <authorList>
            <person name="Chouaia B."/>
            <person name="Gaiarsa S."/>
            <person name="Crotti E."/>
            <person name="Comandatore F."/>
            <person name="Degli Esposti M."/>
            <person name="Ricci I."/>
            <person name="Alma A."/>
            <person name="Favia G."/>
            <person name="Bandi C."/>
            <person name="Daffonchio D."/>
        </authorList>
    </citation>
    <scope>NUCLEOTIDE SEQUENCE [LARGE SCALE GENOMIC DNA]</scope>
    <source>
        <strain evidence="6 7">SF2.1</strain>
    </source>
</reference>
<dbReference type="Pfam" id="PF08220">
    <property type="entry name" value="HTH_DeoR"/>
    <property type="match status" value="1"/>
</dbReference>
<keyword evidence="1" id="KW-0678">Repressor</keyword>
<dbReference type="InterPro" id="IPR001034">
    <property type="entry name" value="DeoR_HTH"/>
</dbReference>
<dbReference type="InterPro" id="IPR014036">
    <property type="entry name" value="DeoR-like_C"/>
</dbReference>
<evidence type="ECO:0000256" key="2">
    <source>
        <dbReference type="ARBA" id="ARBA00023015"/>
    </source>
</evidence>
<dbReference type="AlphaFoldDB" id="A0A060QHP9"/>
<dbReference type="GO" id="GO:0003677">
    <property type="term" value="F:DNA binding"/>
    <property type="evidence" value="ECO:0007669"/>
    <property type="project" value="UniProtKB-KW"/>
</dbReference>
<dbReference type="EMBL" id="CBLX010000003">
    <property type="protein sequence ID" value="CDG38312.1"/>
    <property type="molecule type" value="Genomic_DNA"/>
</dbReference>
<dbReference type="PANTHER" id="PTHR30363">
    <property type="entry name" value="HTH-TYPE TRANSCRIPTIONAL REGULATOR SRLR-RELATED"/>
    <property type="match status" value="1"/>
</dbReference>
<name>A0A060QHP9_9PROT</name>
<evidence type="ECO:0000259" key="5">
    <source>
        <dbReference type="PROSITE" id="PS51000"/>
    </source>
</evidence>
<dbReference type="SMART" id="SM01134">
    <property type="entry name" value="DeoRC"/>
    <property type="match status" value="1"/>
</dbReference>
<protein>
    <submittedName>
        <fullName evidence="6">Glycerol-3-phosphate regulon repressor, DeoR family</fullName>
    </submittedName>
</protein>
<dbReference type="Proteomes" id="UP000027583">
    <property type="component" value="Unassembled WGS sequence"/>
</dbReference>
<dbReference type="SUPFAM" id="SSF100950">
    <property type="entry name" value="NagB/RpiA/CoA transferase-like"/>
    <property type="match status" value="1"/>
</dbReference>
<dbReference type="Gene3D" id="1.10.10.10">
    <property type="entry name" value="Winged helix-like DNA-binding domain superfamily/Winged helix DNA-binding domain"/>
    <property type="match status" value="1"/>
</dbReference>
<sequence>MDRVAVAMAGKWAFKRAVTRARQIAGSKARLSASVSHDRTRHGRQGFMMQDILNSPRHRQIVTLVQAHGFMSNEDLAQRLGVTVQTIRRDLNALSEAGHVARYHGGASPASSTENIAYGERQSLHSRAKEAIGQCASRLIPDGSSLFINIGTTTEAFARALTSHKDLHVITNNLHVAVALSPRRDFRTVLAGGLVRPQDGGIVGAAATESLSGFRADFGVIGISGIEEDGTLLDFDLDEIQCARAIMRHARRVILLADHTKFTRSPVGRVGDLSSIDDFVTDRMPSSPFVAALEAANVRLHVA</sequence>
<evidence type="ECO:0000256" key="3">
    <source>
        <dbReference type="ARBA" id="ARBA00023125"/>
    </source>
</evidence>
<dbReference type="PROSITE" id="PS00894">
    <property type="entry name" value="HTH_DEOR_1"/>
    <property type="match status" value="1"/>
</dbReference>
<gene>
    <name evidence="6" type="ORF">ASAP_0267</name>
</gene>
<dbReference type="SUPFAM" id="SSF46785">
    <property type="entry name" value="Winged helix' DNA-binding domain"/>
    <property type="match status" value="1"/>
</dbReference>
<evidence type="ECO:0000313" key="6">
    <source>
        <dbReference type="EMBL" id="CDG38312.1"/>
    </source>
</evidence>
<dbReference type="PROSITE" id="PS51000">
    <property type="entry name" value="HTH_DEOR_2"/>
    <property type="match status" value="1"/>
</dbReference>
<keyword evidence="2" id="KW-0805">Transcription regulation</keyword>
<dbReference type="PRINTS" id="PR00037">
    <property type="entry name" value="HTHLACR"/>
</dbReference>
<evidence type="ECO:0000256" key="4">
    <source>
        <dbReference type="ARBA" id="ARBA00023163"/>
    </source>
</evidence>
<dbReference type="eggNOG" id="COG1349">
    <property type="taxonomic scope" value="Bacteria"/>
</dbReference>
<proteinExistence type="predicted"/>
<evidence type="ECO:0000313" key="7">
    <source>
        <dbReference type="Proteomes" id="UP000027583"/>
    </source>
</evidence>
<dbReference type="InterPro" id="IPR037171">
    <property type="entry name" value="NagB/RpiA_transferase-like"/>
</dbReference>
<organism evidence="6 7">
    <name type="scientific">Asaia bogorensis</name>
    <dbReference type="NCBI Taxonomy" id="91915"/>
    <lineage>
        <taxon>Bacteria</taxon>
        <taxon>Pseudomonadati</taxon>
        <taxon>Pseudomonadota</taxon>
        <taxon>Alphaproteobacteria</taxon>
        <taxon>Acetobacterales</taxon>
        <taxon>Acetobacteraceae</taxon>
        <taxon>Asaia</taxon>
    </lineage>
</organism>
<keyword evidence="4" id="KW-0804">Transcription</keyword>
<dbReference type="Gene3D" id="3.30.750.70">
    <property type="entry name" value="4-hydroxybutyrate coenzyme like domains"/>
    <property type="match status" value="1"/>
</dbReference>
<keyword evidence="3" id="KW-0238">DNA-binding</keyword>
<dbReference type="InterPro" id="IPR050313">
    <property type="entry name" value="Carb_Metab_HTH_regulators"/>
</dbReference>
<dbReference type="Pfam" id="PF00455">
    <property type="entry name" value="DeoRC"/>
    <property type="match status" value="1"/>
</dbReference>